<dbReference type="Gene3D" id="3.90.76.10">
    <property type="entry name" value="Dipeptide-binding Protein, Domain 1"/>
    <property type="match status" value="1"/>
</dbReference>
<dbReference type="InterPro" id="IPR030678">
    <property type="entry name" value="Peptide/Ni-bd"/>
</dbReference>
<dbReference type="Gene3D" id="3.10.105.10">
    <property type="entry name" value="Dipeptide-binding Protein, Domain 3"/>
    <property type="match status" value="1"/>
</dbReference>
<proteinExistence type="inferred from homology"/>
<feature type="chain" id="PRO_5039387747" evidence="4">
    <location>
        <begin position="25"/>
        <end position="532"/>
    </location>
</feature>
<name>A0A1G9WZ43_ALLAB</name>
<dbReference type="CDD" id="cd08518">
    <property type="entry name" value="PBP2_NikA_DppA_OppA_like_19"/>
    <property type="match status" value="1"/>
</dbReference>
<dbReference type="GO" id="GO:0015833">
    <property type="term" value="P:peptide transport"/>
    <property type="evidence" value="ECO:0007669"/>
    <property type="project" value="TreeGrafter"/>
</dbReference>
<dbReference type="STRING" id="211114.SAMN04489726_3893"/>
<keyword evidence="2" id="KW-0813">Transport</keyword>
<dbReference type="GO" id="GO:0043190">
    <property type="term" value="C:ATP-binding cassette (ABC) transporter complex"/>
    <property type="evidence" value="ECO:0007669"/>
    <property type="project" value="InterPro"/>
</dbReference>
<feature type="signal peptide" evidence="4">
    <location>
        <begin position="1"/>
        <end position="24"/>
    </location>
</feature>
<evidence type="ECO:0000259" key="5">
    <source>
        <dbReference type="Pfam" id="PF00496"/>
    </source>
</evidence>
<dbReference type="PANTHER" id="PTHR30290:SF9">
    <property type="entry name" value="OLIGOPEPTIDE-BINDING PROTEIN APPA"/>
    <property type="match status" value="1"/>
</dbReference>
<sequence length="532" mass="57540">MLLTRRRRLAGSALIAVAALTACTTPSTPDRQNGPDHTSMVLADGYEPETLNPLLGFGEEGASKLFDGLVEHRADRSVRAALAADVPQPSPDGRTWTVKLRPGVKFHDGSTFGSEDVVATYRAVLDPAFASTVRANYSMVTAVDADGPSTVRFSLAYPYAPFAHRLVLGIVPSEAVAQPGPLERSPFNGKPVGTGPYKLTEWRKGDRMVMEANDDYFLGAPKVRKLTVVFAIDDNTRAQRMKAGEFDGTALPPLAANGLADMKGAQIIKHASADYRTVVMPMANPVTGDRAMRLALNYAMNRAGMIQALLGGRGQPASTPIPQALPEFVEPTAQFRYDKDEAARLLEQAGWVMGGDGVRARGGQRASFTLMYPAGDSVRKDLAQAFASDAKAVGVEVKLEGLGWEAIEPRMGADALVLGGGNPFDPDLKSYPLLHSSFAANGFNNPGSYRNAQVDAALDAGRKETDPAQRVAYYRQFQRAYAADPGMVFLVFLDHTYVVRDGWTGYQEVVDPHTHGLTWGPWWNVQSWVPRG</sequence>
<evidence type="ECO:0000256" key="3">
    <source>
        <dbReference type="ARBA" id="ARBA00022729"/>
    </source>
</evidence>
<dbReference type="eggNOG" id="COG0747">
    <property type="taxonomic scope" value="Bacteria"/>
</dbReference>
<dbReference type="Gene3D" id="3.40.190.10">
    <property type="entry name" value="Periplasmic binding protein-like II"/>
    <property type="match status" value="1"/>
</dbReference>
<dbReference type="GO" id="GO:1904680">
    <property type="term" value="F:peptide transmembrane transporter activity"/>
    <property type="evidence" value="ECO:0007669"/>
    <property type="project" value="TreeGrafter"/>
</dbReference>
<dbReference type="PIRSF" id="PIRSF002741">
    <property type="entry name" value="MppA"/>
    <property type="match status" value="1"/>
</dbReference>
<dbReference type="OrthoDB" id="9046151at2"/>
<evidence type="ECO:0000313" key="7">
    <source>
        <dbReference type="Proteomes" id="UP000183376"/>
    </source>
</evidence>
<keyword evidence="7" id="KW-1185">Reference proteome</keyword>
<evidence type="ECO:0000256" key="4">
    <source>
        <dbReference type="SAM" id="SignalP"/>
    </source>
</evidence>
<dbReference type="AlphaFoldDB" id="A0A1G9WZ43"/>
<dbReference type="PROSITE" id="PS51257">
    <property type="entry name" value="PROKAR_LIPOPROTEIN"/>
    <property type="match status" value="1"/>
</dbReference>
<dbReference type="Pfam" id="PF00496">
    <property type="entry name" value="SBP_bac_5"/>
    <property type="match status" value="1"/>
</dbReference>
<dbReference type="InterPro" id="IPR000914">
    <property type="entry name" value="SBP_5_dom"/>
</dbReference>
<dbReference type="GO" id="GO:0042597">
    <property type="term" value="C:periplasmic space"/>
    <property type="evidence" value="ECO:0007669"/>
    <property type="project" value="UniProtKB-ARBA"/>
</dbReference>
<dbReference type="RefSeq" id="WP_030430896.1">
    <property type="nucleotide sequence ID" value="NZ_JOEF01000016.1"/>
</dbReference>
<feature type="domain" description="Solute-binding protein family 5" evidence="5">
    <location>
        <begin position="78"/>
        <end position="437"/>
    </location>
</feature>
<dbReference type="EMBL" id="LT629701">
    <property type="protein sequence ID" value="SDM89707.1"/>
    <property type="molecule type" value="Genomic_DNA"/>
</dbReference>
<organism evidence="6 7">
    <name type="scientific">Allokutzneria albata</name>
    <name type="common">Kibdelosporangium albatum</name>
    <dbReference type="NCBI Taxonomy" id="211114"/>
    <lineage>
        <taxon>Bacteria</taxon>
        <taxon>Bacillati</taxon>
        <taxon>Actinomycetota</taxon>
        <taxon>Actinomycetes</taxon>
        <taxon>Pseudonocardiales</taxon>
        <taxon>Pseudonocardiaceae</taxon>
        <taxon>Allokutzneria</taxon>
    </lineage>
</organism>
<dbReference type="InterPro" id="IPR039424">
    <property type="entry name" value="SBP_5"/>
</dbReference>
<comment type="similarity">
    <text evidence="1">Belongs to the bacterial solute-binding protein 5 family.</text>
</comment>
<evidence type="ECO:0000313" key="6">
    <source>
        <dbReference type="EMBL" id="SDM89707.1"/>
    </source>
</evidence>
<keyword evidence="3 4" id="KW-0732">Signal</keyword>
<evidence type="ECO:0000256" key="2">
    <source>
        <dbReference type="ARBA" id="ARBA00022448"/>
    </source>
</evidence>
<accession>A0A1G9WZ43</accession>
<dbReference type="SUPFAM" id="SSF53850">
    <property type="entry name" value="Periplasmic binding protein-like II"/>
    <property type="match status" value="1"/>
</dbReference>
<gene>
    <name evidence="6" type="ORF">SAMN04489726_3893</name>
</gene>
<reference evidence="6 7" key="1">
    <citation type="submission" date="2016-10" db="EMBL/GenBank/DDBJ databases">
        <authorList>
            <person name="de Groot N.N."/>
        </authorList>
    </citation>
    <scope>NUCLEOTIDE SEQUENCE [LARGE SCALE GENOMIC DNA]</scope>
    <source>
        <strain evidence="6 7">DSM 44149</strain>
    </source>
</reference>
<dbReference type="PANTHER" id="PTHR30290">
    <property type="entry name" value="PERIPLASMIC BINDING COMPONENT OF ABC TRANSPORTER"/>
    <property type="match status" value="1"/>
</dbReference>
<protein>
    <submittedName>
        <fullName evidence="6">Peptide/nickel transport system substrate-binding protein</fullName>
    </submittedName>
</protein>
<dbReference type="Proteomes" id="UP000183376">
    <property type="component" value="Chromosome I"/>
</dbReference>
<evidence type="ECO:0000256" key="1">
    <source>
        <dbReference type="ARBA" id="ARBA00005695"/>
    </source>
</evidence>